<accession>A0A0F9AT30</accession>
<dbReference type="AlphaFoldDB" id="A0A0F9AT30"/>
<reference evidence="1" key="1">
    <citation type="journal article" date="2015" name="Nature">
        <title>Complex archaea that bridge the gap between prokaryotes and eukaryotes.</title>
        <authorList>
            <person name="Spang A."/>
            <person name="Saw J.H."/>
            <person name="Jorgensen S.L."/>
            <person name="Zaremba-Niedzwiedzka K."/>
            <person name="Martijn J."/>
            <person name="Lind A.E."/>
            <person name="van Eijk R."/>
            <person name="Schleper C."/>
            <person name="Guy L."/>
            <person name="Ettema T.J."/>
        </authorList>
    </citation>
    <scope>NUCLEOTIDE SEQUENCE</scope>
</reference>
<name>A0A0F9AT30_9ZZZZ</name>
<proteinExistence type="predicted"/>
<organism evidence="1">
    <name type="scientific">marine sediment metagenome</name>
    <dbReference type="NCBI Taxonomy" id="412755"/>
    <lineage>
        <taxon>unclassified sequences</taxon>
        <taxon>metagenomes</taxon>
        <taxon>ecological metagenomes</taxon>
    </lineage>
</organism>
<gene>
    <name evidence="1" type="ORF">LCGC14_2532890</name>
</gene>
<evidence type="ECO:0000313" key="1">
    <source>
        <dbReference type="EMBL" id="KKL12729.1"/>
    </source>
</evidence>
<dbReference type="EMBL" id="LAZR01041144">
    <property type="protein sequence ID" value="KKL12729.1"/>
    <property type="molecule type" value="Genomic_DNA"/>
</dbReference>
<sequence>MKNKEIQEIKEDILEALDENSPRCKVCGVIFS</sequence>
<feature type="non-terminal residue" evidence="1">
    <location>
        <position position="32"/>
    </location>
</feature>
<protein>
    <submittedName>
        <fullName evidence="1">Uncharacterized protein</fullName>
    </submittedName>
</protein>
<comment type="caution">
    <text evidence="1">The sequence shown here is derived from an EMBL/GenBank/DDBJ whole genome shotgun (WGS) entry which is preliminary data.</text>
</comment>